<comment type="similarity">
    <text evidence="1">Belongs to the PstS family.</text>
</comment>
<dbReference type="InterPro" id="IPR050962">
    <property type="entry name" value="Phosphate-bind_PstS"/>
</dbReference>
<evidence type="ECO:0000259" key="5">
    <source>
        <dbReference type="Pfam" id="PF12849"/>
    </source>
</evidence>
<name>A0A895XUT1_9ACTN</name>
<dbReference type="EMBL" id="CP070496">
    <property type="protein sequence ID" value="QSB05408.1"/>
    <property type="molecule type" value="Genomic_DNA"/>
</dbReference>
<dbReference type="PANTHER" id="PTHR42996">
    <property type="entry name" value="PHOSPHATE-BINDING PROTEIN PSTS"/>
    <property type="match status" value="1"/>
</dbReference>
<reference evidence="6" key="1">
    <citation type="submission" date="2021-02" db="EMBL/GenBank/DDBJ databases">
        <title>Natronoglycomyces albus gen. nov., sp. nov, a haloalkaliphilic actinobacterium from a soda solonchak soil.</title>
        <authorList>
            <person name="Sorokin D.Y."/>
            <person name="Khijniak T.V."/>
            <person name="Zakharycheva A.P."/>
            <person name="Boueva O.V."/>
            <person name="Ariskina E.V."/>
            <person name="Hahnke R.L."/>
            <person name="Bunk B."/>
            <person name="Sproer C."/>
            <person name="Schumann P."/>
            <person name="Evtushenko L.I."/>
            <person name="Kublanov I.V."/>
        </authorList>
    </citation>
    <scope>NUCLEOTIDE SEQUENCE</scope>
    <source>
        <strain evidence="6">DSM 106290</strain>
    </source>
</reference>
<keyword evidence="7" id="KW-1185">Reference proteome</keyword>
<evidence type="ECO:0000313" key="6">
    <source>
        <dbReference type="EMBL" id="QSB05408.1"/>
    </source>
</evidence>
<gene>
    <name evidence="6" type="primary">pstS</name>
    <name evidence="6" type="ORF">JQS30_00215</name>
</gene>
<feature type="region of interest" description="Disordered" evidence="4">
    <location>
        <begin position="23"/>
        <end position="48"/>
    </location>
</feature>
<dbReference type="GO" id="GO:0035435">
    <property type="term" value="P:phosphate ion transmembrane transport"/>
    <property type="evidence" value="ECO:0007669"/>
    <property type="project" value="InterPro"/>
</dbReference>
<dbReference type="Proteomes" id="UP000662939">
    <property type="component" value="Chromosome"/>
</dbReference>
<organism evidence="6 7">
    <name type="scientific">Natronoglycomyces albus</name>
    <dbReference type="NCBI Taxonomy" id="2811108"/>
    <lineage>
        <taxon>Bacteria</taxon>
        <taxon>Bacillati</taxon>
        <taxon>Actinomycetota</taxon>
        <taxon>Actinomycetes</taxon>
        <taxon>Glycomycetales</taxon>
        <taxon>Glycomycetaceae</taxon>
        <taxon>Natronoglycomyces</taxon>
    </lineage>
</organism>
<feature type="domain" description="PBP" evidence="5">
    <location>
        <begin position="95"/>
        <end position="375"/>
    </location>
</feature>
<dbReference type="Gene3D" id="3.40.190.10">
    <property type="entry name" value="Periplasmic binding protein-like II"/>
    <property type="match status" value="2"/>
</dbReference>
<accession>A0A895XUT1</accession>
<evidence type="ECO:0000256" key="4">
    <source>
        <dbReference type="SAM" id="MobiDB-lite"/>
    </source>
</evidence>
<dbReference type="InterPro" id="IPR024370">
    <property type="entry name" value="PBP_domain"/>
</dbReference>
<keyword evidence="3" id="KW-0592">Phosphate transport</keyword>
<dbReference type="CDD" id="cd13565">
    <property type="entry name" value="PBP2_PstS"/>
    <property type="match status" value="1"/>
</dbReference>
<dbReference type="GO" id="GO:0043190">
    <property type="term" value="C:ATP-binding cassette (ABC) transporter complex"/>
    <property type="evidence" value="ECO:0007669"/>
    <property type="project" value="InterPro"/>
</dbReference>
<keyword evidence="2" id="KW-0813">Transport</keyword>
<dbReference type="NCBIfam" id="TIGR00975">
    <property type="entry name" value="3a0107s03"/>
    <property type="match status" value="1"/>
</dbReference>
<sequence>MCTSFISNETARNINFACQPTAVEPTGSTRTWPDPRQCNPSPHVGDVRVNKVHGGSTARRSLIAVTAAGALAITAGCGGGGLEPIADSPYADYTGQLSASGASFPDAFYQVAIEEFARWAPDLVIDYNSTGSGTGKQEFSGGLTAFAGTDSLVGEGDNLDASDFYYLPTVAAPIAVSFNLPGIDQVQLRQETLADIFQGDITTWDDPAIAADNPELDLPDTPITIVHRADGSGTTGNYTRFLHEAADNWRLGAGDAIEWPTRAQGGDRNTGVAQLVEHSEGAIGYIDYADTRHLNLPTAAIENAEGNFVAPSLEGATAALAGATVEDDLSYNPLNAAGADAYPITSPTYLLVRPDYSHNPEQGKNTHTFLTWLLTEGQDLAAEEHYAALPESLRELALQQLDRVEW</sequence>
<dbReference type="Pfam" id="PF12849">
    <property type="entry name" value="PBP_like_2"/>
    <property type="match status" value="1"/>
</dbReference>
<dbReference type="SUPFAM" id="SSF53850">
    <property type="entry name" value="Periplasmic binding protein-like II"/>
    <property type="match status" value="1"/>
</dbReference>
<protein>
    <submittedName>
        <fullName evidence="6">Phosphate ABC transporter substrate-binding protein PstS</fullName>
    </submittedName>
</protein>
<evidence type="ECO:0000256" key="2">
    <source>
        <dbReference type="ARBA" id="ARBA00022448"/>
    </source>
</evidence>
<evidence type="ECO:0000313" key="7">
    <source>
        <dbReference type="Proteomes" id="UP000662939"/>
    </source>
</evidence>
<dbReference type="KEGG" id="nav:JQS30_00215"/>
<evidence type="ECO:0000256" key="1">
    <source>
        <dbReference type="ARBA" id="ARBA00008725"/>
    </source>
</evidence>
<dbReference type="AlphaFoldDB" id="A0A895XUT1"/>
<proteinExistence type="inferred from homology"/>
<dbReference type="PANTHER" id="PTHR42996:SF1">
    <property type="entry name" value="PHOSPHATE-BINDING PROTEIN PSTS"/>
    <property type="match status" value="1"/>
</dbReference>
<evidence type="ECO:0000256" key="3">
    <source>
        <dbReference type="ARBA" id="ARBA00022592"/>
    </source>
</evidence>
<dbReference type="GO" id="GO:0042301">
    <property type="term" value="F:phosphate ion binding"/>
    <property type="evidence" value="ECO:0007669"/>
    <property type="project" value="InterPro"/>
</dbReference>
<dbReference type="InterPro" id="IPR005673">
    <property type="entry name" value="ABC_phos-bd_PstS"/>
</dbReference>